<dbReference type="EMBL" id="JBBHLL010000049">
    <property type="protein sequence ID" value="KAK7823878.1"/>
    <property type="molecule type" value="Genomic_DNA"/>
</dbReference>
<comment type="caution">
    <text evidence="1">The sequence shown here is derived from an EMBL/GenBank/DDBJ whole genome shotgun (WGS) entry which is preliminary data.</text>
</comment>
<name>A0AAW0JAJ6_MYOGA</name>
<evidence type="ECO:0000313" key="1">
    <source>
        <dbReference type="EMBL" id="KAK7823878.1"/>
    </source>
</evidence>
<organism evidence="1 2">
    <name type="scientific">Myodes glareolus</name>
    <name type="common">Bank vole</name>
    <name type="synonym">Clethrionomys glareolus</name>
    <dbReference type="NCBI Taxonomy" id="447135"/>
    <lineage>
        <taxon>Eukaryota</taxon>
        <taxon>Metazoa</taxon>
        <taxon>Chordata</taxon>
        <taxon>Craniata</taxon>
        <taxon>Vertebrata</taxon>
        <taxon>Euteleostomi</taxon>
        <taxon>Mammalia</taxon>
        <taxon>Eutheria</taxon>
        <taxon>Euarchontoglires</taxon>
        <taxon>Glires</taxon>
        <taxon>Rodentia</taxon>
        <taxon>Myomorpha</taxon>
        <taxon>Muroidea</taxon>
        <taxon>Cricetidae</taxon>
        <taxon>Arvicolinae</taxon>
        <taxon>Myodes</taxon>
    </lineage>
</organism>
<gene>
    <name evidence="1" type="ORF">U0070_020549</name>
</gene>
<keyword evidence="2" id="KW-1185">Reference proteome</keyword>
<proteinExistence type="predicted"/>
<sequence>MVKGFKLFQKDCKMAPVQMGSEEEVVLTLMELHNHDLSKGHYLRFVMPEVYHVGACGACGACGFHHSRKAHSKKQLK</sequence>
<reference evidence="1 2" key="1">
    <citation type="journal article" date="2023" name="bioRxiv">
        <title>Conserved and derived expression patterns and positive selection on dental genes reveal complex evolutionary context of ever-growing rodent molars.</title>
        <authorList>
            <person name="Calamari Z.T."/>
            <person name="Song A."/>
            <person name="Cohen E."/>
            <person name="Akter M."/>
            <person name="Roy R.D."/>
            <person name="Hallikas O."/>
            <person name="Christensen M.M."/>
            <person name="Li P."/>
            <person name="Marangoni P."/>
            <person name="Jernvall J."/>
            <person name="Klein O.D."/>
        </authorList>
    </citation>
    <scope>NUCLEOTIDE SEQUENCE [LARGE SCALE GENOMIC DNA]</scope>
    <source>
        <strain evidence="1">V071</strain>
    </source>
</reference>
<accession>A0AAW0JAJ6</accession>
<dbReference type="AlphaFoldDB" id="A0AAW0JAJ6"/>
<dbReference type="Proteomes" id="UP001488838">
    <property type="component" value="Unassembled WGS sequence"/>
</dbReference>
<evidence type="ECO:0000313" key="2">
    <source>
        <dbReference type="Proteomes" id="UP001488838"/>
    </source>
</evidence>
<protein>
    <submittedName>
        <fullName evidence="1">Uncharacterized protein</fullName>
    </submittedName>
</protein>